<feature type="region of interest" description="Disordered" evidence="1">
    <location>
        <begin position="47"/>
        <end position="75"/>
    </location>
</feature>
<dbReference type="EMBL" id="JAWDGP010000342">
    <property type="protein sequence ID" value="KAK3801240.1"/>
    <property type="molecule type" value="Genomic_DNA"/>
</dbReference>
<protein>
    <submittedName>
        <fullName evidence="2">Uncharacterized protein</fullName>
    </submittedName>
</protein>
<sequence length="342" mass="36786">MSSMSSYKRKRIESWVEEVALYLRNGTICRSVIGHVAEDVINGAASGAGASDNGDSHGPGGEGETAGTRSFPGSGSLSHKLDLALKRSGPFGVALNGDGGKSGVGDGVGPNSAAFPMVKFAYSHYHEQRRKIDRLVQGLPVLHTSGAASIDRSASRESGEDHAPIIFVNGEEPVRARATSQPRLLGVHHYGSNNFHHFSHAHVASGPAGKHHHHHQLHAPHTARHLAQPFRTPGVSSFYQNPQDVIHNTRRAPSKNGTGNGNRKLCGVQESRGSDVTVTIDAGLGMHTTSNDRAARSKTAPTPNRNVHRARQRILTRRTNKVLEHTSQIPLQSCWAMAELSW</sequence>
<accession>A0AAE1EC43</accession>
<organism evidence="2 3">
    <name type="scientific">Elysia crispata</name>
    <name type="common">lettuce slug</name>
    <dbReference type="NCBI Taxonomy" id="231223"/>
    <lineage>
        <taxon>Eukaryota</taxon>
        <taxon>Metazoa</taxon>
        <taxon>Spiralia</taxon>
        <taxon>Lophotrochozoa</taxon>
        <taxon>Mollusca</taxon>
        <taxon>Gastropoda</taxon>
        <taxon>Heterobranchia</taxon>
        <taxon>Euthyneura</taxon>
        <taxon>Panpulmonata</taxon>
        <taxon>Sacoglossa</taxon>
        <taxon>Placobranchoidea</taxon>
        <taxon>Plakobranchidae</taxon>
        <taxon>Elysia</taxon>
    </lineage>
</organism>
<dbReference type="Proteomes" id="UP001283361">
    <property type="component" value="Unassembled WGS sequence"/>
</dbReference>
<name>A0AAE1EC43_9GAST</name>
<evidence type="ECO:0000256" key="1">
    <source>
        <dbReference type="SAM" id="MobiDB-lite"/>
    </source>
</evidence>
<evidence type="ECO:0000313" key="3">
    <source>
        <dbReference type="Proteomes" id="UP001283361"/>
    </source>
</evidence>
<keyword evidence="3" id="KW-1185">Reference proteome</keyword>
<feature type="region of interest" description="Disordered" evidence="1">
    <location>
        <begin position="287"/>
        <end position="308"/>
    </location>
</feature>
<evidence type="ECO:0000313" key="2">
    <source>
        <dbReference type="EMBL" id="KAK3801240.1"/>
    </source>
</evidence>
<dbReference type="AlphaFoldDB" id="A0AAE1EC43"/>
<reference evidence="2" key="1">
    <citation type="journal article" date="2023" name="G3 (Bethesda)">
        <title>A reference genome for the long-term kleptoplast-retaining sea slug Elysia crispata morphotype clarki.</title>
        <authorList>
            <person name="Eastman K.E."/>
            <person name="Pendleton A.L."/>
            <person name="Shaikh M.A."/>
            <person name="Suttiyut T."/>
            <person name="Ogas R."/>
            <person name="Tomko P."/>
            <person name="Gavelis G."/>
            <person name="Widhalm J.R."/>
            <person name="Wisecaver J.H."/>
        </authorList>
    </citation>
    <scope>NUCLEOTIDE SEQUENCE</scope>
    <source>
        <strain evidence="2">ECLA1</strain>
    </source>
</reference>
<comment type="caution">
    <text evidence="2">The sequence shown here is derived from an EMBL/GenBank/DDBJ whole genome shotgun (WGS) entry which is preliminary data.</text>
</comment>
<gene>
    <name evidence="2" type="ORF">RRG08_067044</name>
</gene>
<proteinExistence type="predicted"/>